<feature type="transmembrane region" description="Helical" evidence="2">
    <location>
        <begin position="85"/>
        <end position="109"/>
    </location>
</feature>
<dbReference type="AlphaFoldDB" id="A0A3P1V9C0"/>
<gene>
    <name evidence="3" type="ORF">EII10_04565</name>
</gene>
<keyword evidence="4" id="KW-1185">Reference proteome</keyword>
<keyword evidence="2" id="KW-0472">Membrane</keyword>
<evidence type="ECO:0000256" key="1">
    <source>
        <dbReference type="SAM" id="MobiDB-lite"/>
    </source>
</evidence>
<reference evidence="3 4" key="1">
    <citation type="submission" date="2018-11" db="EMBL/GenBank/DDBJ databases">
        <title>Genomes From Bacteria Associated with the Canine Oral Cavity: a Test Case for Automated Genome-Based Taxonomic Assignment.</title>
        <authorList>
            <person name="Coil D.A."/>
            <person name="Jospin G."/>
            <person name="Darling A.E."/>
            <person name="Wallis C."/>
            <person name="Davis I.J."/>
            <person name="Harris S."/>
            <person name="Eisen J.A."/>
            <person name="Holcombe L.J."/>
            <person name="O'Flynn C."/>
        </authorList>
    </citation>
    <scope>NUCLEOTIDE SEQUENCE [LARGE SCALE GENOMIC DNA]</scope>
    <source>
        <strain evidence="3 4">OH5050</strain>
    </source>
</reference>
<protein>
    <submittedName>
        <fullName evidence="3">Uncharacterized protein</fullName>
    </submittedName>
</protein>
<feature type="transmembrane region" description="Helical" evidence="2">
    <location>
        <begin position="160"/>
        <end position="183"/>
    </location>
</feature>
<dbReference type="Proteomes" id="UP000271272">
    <property type="component" value="Unassembled WGS sequence"/>
</dbReference>
<keyword evidence="2" id="KW-1133">Transmembrane helix</keyword>
<evidence type="ECO:0000313" key="4">
    <source>
        <dbReference type="Proteomes" id="UP000271272"/>
    </source>
</evidence>
<evidence type="ECO:0000256" key="2">
    <source>
        <dbReference type="SAM" id="Phobius"/>
    </source>
</evidence>
<name>A0A3P1V9C0_9ACTO</name>
<proteinExistence type="predicted"/>
<dbReference type="EMBL" id="RQZC01000004">
    <property type="protein sequence ID" value="RRD29965.1"/>
    <property type="molecule type" value="Genomic_DNA"/>
</dbReference>
<keyword evidence="2" id="KW-0812">Transmembrane</keyword>
<sequence length="199" mass="21327">MDSDSDSTAEDASHPEVPARAGAPIPAPPGGLEEGGGEGQGRRRSWAERTRSLGGSLYLLQGPMVLLLPLWTFSMRAVIPGWYSAFYIILFLPMIIIGQLLIWGMSAWANRRRAAKRMTPAMAWGYLVFLICFFLLPLILPDDDDQGVVDSALTAVGVDHMVALTISQILMAVGIAAGAVALFSAQTPADDQSESAPLQ</sequence>
<evidence type="ECO:0000313" key="3">
    <source>
        <dbReference type="EMBL" id="RRD29965.1"/>
    </source>
</evidence>
<feature type="transmembrane region" description="Helical" evidence="2">
    <location>
        <begin position="52"/>
        <end position="73"/>
    </location>
</feature>
<feature type="region of interest" description="Disordered" evidence="1">
    <location>
        <begin position="1"/>
        <end position="45"/>
    </location>
</feature>
<dbReference type="RefSeq" id="WP_124933324.1">
    <property type="nucleotide sequence ID" value="NZ_RQZC01000004.1"/>
</dbReference>
<comment type="caution">
    <text evidence="3">The sequence shown here is derived from an EMBL/GenBank/DDBJ whole genome shotgun (WGS) entry which is preliminary data.</text>
</comment>
<organism evidence="3 4">
    <name type="scientific">Actinomyces bowdenii</name>
    <dbReference type="NCBI Taxonomy" id="131109"/>
    <lineage>
        <taxon>Bacteria</taxon>
        <taxon>Bacillati</taxon>
        <taxon>Actinomycetota</taxon>
        <taxon>Actinomycetes</taxon>
        <taxon>Actinomycetales</taxon>
        <taxon>Actinomycetaceae</taxon>
        <taxon>Actinomyces</taxon>
    </lineage>
</organism>
<accession>A0A3P1V9C0</accession>
<feature type="transmembrane region" description="Helical" evidence="2">
    <location>
        <begin position="121"/>
        <end position="140"/>
    </location>
</feature>